<organism evidence="1">
    <name type="scientific">marine metagenome</name>
    <dbReference type="NCBI Taxonomy" id="408172"/>
    <lineage>
        <taxon>unclassified sequences</taxon>
        <taxon>metagenomes</taxon>
        <taxon>ecological metagenomes</taxon>
    </lineage>
</organism>
<evidence type="ECO:0000313" key="1">
    <source>
        <dbReference type="EMBL" id="SVA86022.1"/>
    </source>
</evidence>
<sequence>VIYLVQQQKYYLIVLFLPAFLMLGTVSCGQEEPSFESDIEIKNKSSATSYLETWAPLVEIPPDRDLENLAIQYGFGPNENFLFVKSNDQSKNVGMVELFTVANLSLTESYEVEGELLIVADNAYWYADINSEKDWDLYSIAAAKWEKIHSDYFATFGAPKLTILNTALDGAAGYFSDVDSYPKWVHSNSNERPMVYIDPSRNKPGSDKYMSVLIHEYQHLVNNEADQGEEAWVDEGLAELAVKNTGYETPLERYFLVDPDTQLNYWPDDPRKTLAHYGAASLFFEFVSGRLGGSRSLRSLVEEPLDGILGVENWLEKNGTHFHHEFGEWILANYLGSETGQYSYPTRTLKLRSGLDDLKLGENTYQVSQYGARYFKIDASGRDIDIWFNGNDFVNRFKTLCHTKCWWSNKGDSIDSSLTLSLDFMGKKASSLYFDLWHDIEEGWDYGYLSVSMDEGNTWRTLNTPGTTSDNPVGSNYGYGYSGQSAWTSHVVNLDDYADKKILVRFQYVTDAAVHLDGMLIKEARLSKSSETSSSEELRWVPSGFVLVEDSLEQKFLVQIIKELKSGGYTVDKIMLDDFNQALYSLRDDENLDSVTVAVSGITGLTQQPAVFNLEV</sequence>
<dbReference type="AlphaFoldDB" id="A0A381ZAX3"/>
<proteinExistence type="predicted"/>
<accession>A0A381ZAX3</accession>
<feature type="non-terminal residue" evidence="1">
    <location>
        <position position="616"/>
    </location>
</feature>
<reference evidence="1" key="1">
    <citation type="submission" date="2018-05" db="EMBL/GenBank/DDBJ databases">
        <authorList>
            <person name="Lanie J.A."/>
            <person name="Ng W.-L."/>
            <person name="Kazmierczak K.M."/>
            <person name="Andrzejewski T.M."/>
            <person name="Davidsen T.M."/>
            <person name="Wayne K.J."/>
            <person name="Tettelin H."/>
            <person name="Glass J.I."/>
            <person name="Rusch D."/>
            <person name="Podicherti R."/>
            <person name="Tsui H.-C.T."/>
            <person name="Winkler M.E."/>
        </authorList>
    </citation>
    <scope>NUCLEOTIDE SEQUENCE</scope>
</reference>
<name>A0A381ZAX3_9ZZZZ</name>
<protein>
    <submittedName>
        <fullName evidence="1">Uncharacterized protein</fullName>
    </submittedName>
</protein>
<gene>
    <name evidence="1" type="ORF">METZ01_LOCUS138876</name>
</gene>
<dbReference type="Pfam" id="PF20773">
    <property type="entry name" value="InhA-like_MAM"/>
    <property type="match status" value="1"/>
</dbReference>
<dbReference type="EMBL" id="UINC01020500">
    <property type="protein sequence ID" value="SVA86022.1"/>
    <property type="molecule type" value="Genomic_DNA"/>
</dbReference>
<feature type="non-terminal residue" evidence="1">
    <location>
        <position position="1"/>
    </location>
</feature>